<organism evidence="1 2">
    <name type="scientific">Palleniella muris</name>
    <dbReference type="NCBI Taxonomy" id="3038145"/>
    <lineage>
        <taxon>Bacteria</taxon>
        <taxon>Pseudomonadati</taxon>
        <taxon>Bacteroidota</taxon>
        <taxon>Bacteroidia</taxon>
        <taxon>Bacteroidales</taxon>
        <taxon>Prevotellaceae</taxon>
        <taxon>Palleniella</taxon>
    </lineage>
</organism>
<keyword evidence="1" id="KW-0378">Hydrolase</keyword>
<keyword evidence="2" id="KW-1185">Reference proteome</keyword>
<evidence type="ECO:0000313" key="1">
    <source>
        <dbReference type="EMBL" id="TGX80596.1"/>
    </source>
</evidence>
<accession>A0AC61QMQ6</accession>
<comment type="caution">
    <text evidence="1">The sequence shown here is derived from an EMBL/GenBank/DDBJ whole genome shotgun (WGS) entry which is preliminary data.</text>
</comment>
<reference evidence="1" key="1">
    <citation type="submission" date="2019-04" db="EMBL/GenBank/DDBJ databases">
        <title>Microbes associate with the intestines of laboratory mice.</title>
        <authorList>
            <person name="Navarre W."/>
            <person name="Wong E."/>
            <person name="Huang K."/>
            <person name="Tropini C."/>
            <person name="Ng K."/>
            <person name="Yu B."/>
        </authorList>
    </citation>
    <scope>NUCLEOTIDE SEQUENCE</scope>
    <source>
        <strain evidence="1">NM73_A23</strain>
    </source>
</reference>
<sequence>MKIFAVGMNYALHNKEIKTALLQQSASDSAERNPVIFTKADSALLKDGKPFFLPEFMGQVDYETELVVRICRLGKSIPERFAHRYYDAVTVGIDFTARELQKKLRDEGQPWEICKGFDGSAVIGEFVEKEKFLDIQGIHFNLDIDGSTVQEGCSSEMIHTVDHLIAYISQYFTLKTGDLLYTGTPAGVGPVSIGNHLEGYIEGRKVLDFHVK</sequence>
<dbReference type="Proteomes" id="UP000308886">
    <property type="component" value="Unassembled WGS sequence"/>
</dbReference>
<proteinExistence type="predicted"/>
<evidence type="ECO:0000313" key="2">
    <source>
        <dbReference type="Proteomes" id="UP000308886"/>
    </source>
</evidence>
<protein>
    <submittedName>
        <fullName evidence="1">FAA hydrolase family protein</fullName>
    </submittedName>
</protein>
<dbReference type="EMBL" id="SRZC01000024">
    <property type="protein sequence ID" value="TGX80596.1"/>
    <property type="molecule type" value="Genomic_DNA"/>
</dbReference>
<gene>
    <name evidence="1" type="ORF">E5358_12555</name>
</gene>
<name>A0AC61QMQ6_9BACT</name>